<dbReference type="EMBL" id="JAFBMS010000004">
    <property type="protein sequence ID" value="KAG9353014.1"/>
    <property type="molecule type" value="Genomic_DNA"/>
</dbReference>
<name>A0A8T2PK95_9TELE</name>
<evidence type="ECO:0000313" key="1">
    <source>
        <dbReference type="EMBL" id="KAG9353014.1"/>
    </source>
</evidence>
<accession>A0A8T2PK95</accession>
<evidence type="ECO:0000313" key="2">
    <source>
        <dbReference type="Proteomes" id="UP000824540"/>
    </source>
</evidence>
<dbReference type="Proteomes" id="UP000824540">
    <property type="component" value="Unassembled WGS sequence"/>
</dbReference>
<keyword evidence="2" id="KW-1185">Reference proteome</keyword>
<gene>
    <name evidence="1" type="ORF">JZ751_017590</name>
</gene>
<protein>
    <submittedName>
        <fullName evidence="1">Uncharacterized protein</fullName>
    </submittedName>
</protein>
<organism evidence="1 2">
    <name type="scientific">Albula glossodonta</name>
    <name type="common">roundjaw bonefish</name>
    <dbReference type="NCBI Taxonomy" id="121402"/>
    <lineage>
        <taxon>Eukaryota</taxon>
        <taxon>Metazoa</taxon>
        <taxon>Chordata</taxon>
        <taxon>Craniata</taxon>
        <taxon>Vertebrata</taxon>
        <taxon>Euteleostomi</taxon>
        <taxon>Actinopterygii</taxon>
        <taxon>Neopterygii</taxon>
        <taxon>Teleostei</taxon>
        <taxon>Albuliformes</taxon>
        <taxon>Albulidae</taxon>
        <taxon>Albula</taxon>
    </lineage>
</organism>
<reference evidence="1" key="1">
    <citation type="thesis" date="2021" institute="BYU ScholarsArchive" country="Provo, UT, USA">
        <title>Applications of and Algorithms for Genome Assembly and Genomic Analyses with an Emphasis on Marine Teleosts.</title>
        <authorList>
            <person name="Pickett B.D."/>
        </authorList>
    </citation>
    <scope>NUCLEOTIDE SEQUENCE</scope>
    <source>
        <strain evidence="1">HI-2016</strain>
    </source>
</reference>
<dbReference type="AlphaFoldDB" id="A0A8T2PK95"/>
<comment type="caution">
    <text evidence="1">The sequence shown here is derived from an EMBL/GenBank/DDBJ whole genome shotgun (WGS) entry which is preliminary data.</text>
</comment>
<sequence length="208" mass="22717">MELETLQGAPASLLIDSDEDCCSELEDVGGEGSGVSGVAVKTQETGTAVSGDLLTSKEHLLQQVVDLHHPEELDELDLFDHLPGDALQCGQQQKQLAKAAARVVLPVVGVVLQAHLHLVAHALYLAWVAEAFGVWWKIRDRRFSNWIHCPSPQFTQNPQISDQRELTEGGDVLGPLDQHQQLLLHGLTHVCDGGNLLRSDIPIQDGHR</sequence>
<proteinExistence type="predicted"/>